<comment type="caution">
    <text evidence="1">The sequence shown here is derived from an EMBL/GenBank/DDBJ whole genome shotgun (WGS) entry which is preliminary data.</text>
</comment>
<name>A0A133KGG4_HEYCO</name>
<dbReference type="AlphaFoldDB" id="A0A133KGG4"/>
<proteinExistence type="predicted"/>
<evidence type="ECO:0000313" key="1">
    <source>
        <dbReference type="EMBL" id="KWZ78673.1"/>
    </source>
</evidence>
<accession>A0A133KGG4</accession>
<protein>
    <submittedName>
        <fullName evidence="1">Uncharacterized protein</fullName>
    </submittedName>
</protein>
<sequence length="54" mass="6182">MPKGEEPFFVKQTLHMQKFFACVRTLLLMLLYMPQMGAPFHSSGCKINLHVGVK</sequence>
<organism evidence="1 2">
    <name type="scientific">Heyndrickxia coagulans</name>
    <name type="common">Weizmannia coagulans</name>
    <dbReference type="NCBI Taxonomy" id="1398"/>
    <lineage>
        <taxon>Bacteria</taxon>
        <taxon>Bacillati</taxon>
        <taxon>Bacillota</taxon>
        <taxon>Bacilli</taxon>
        <taxon>Bacillales</taxon>
        <taxon>Bacillaceae</taxon>
        <taxon>Heyndrickxia</taxon>
    </lineage>
</organism>
<dbReference type="PATRIC" id="fig|1398.22.peg.2933"/>
<dbReference type="EMBL" id="LRPN01000138">
    <property type="protein sequence ID" value="KWZ78673.1"/>
    <property type="molecule type" value="Genomic_DNA"/>
</dbReference>
<evidence type="ECO:0000313" key="2">
    <source>
        <dbReference type="Proteomes" id="UP000070376"/>
    </source>
</evidence>
<dbReference type="Proteomes" id="UP000070376">
    <property type="component" value="Unassembled WGS sequence"/>
</dbReference>
<reference evidence="2" key="1">
    <citation type="submission" date="2016-01" db="EMBL/GenBank/DDBJ databases">
        <authorList>
            <person name="Mitreva M."/>
            <person name="Pepin K.H."/>
            <person name="Mihindukulasuriya K.A."/>
            <person name="Fulton R."/>
            <person name="Fronick C."/>
            <person name="O'Laughlin M."/>
            <person name="Miner T."/>
            <person name="Herter B."/>
            <person name="Rosa B.A."/>
            <person name="Cordes M."/>
            <person name="Tomlinson C."/>
            <person name="Wollam A."/>
            <person name="Palsikar V.B."/>
            <person name="Mardis E.R."/>
            <person name="Wilson R.K."/>
        </authorList>
    </citation>
    <scope>NUCLEOTIDE SEQUENCE [LARGE SCALE GENOMIC DNA]</scope>
    <source>
        <strain evidence="2">GED7749B</strain>
    </source>
</reference>
<gene>
    <name evidence="1" type="ORF">HMPREF3213_02929</name>
</gene>